<comment type="caution">
    <text evidence="1">The sequence shown here is derived from an EMBL/GenBank/DDBJ whole genome shotgun (WGS) entry which is preliminary data.</text>
</comment>
<reference evidence="1 2" key="1">
    <citation type="submission" date="2017-10" db="EMBL/GenBank/DDBJ databases">
        <title>Bacillus sp. nov., a halophilic bacterium isolated from a Keqin Lake.</title>
        <authorList>
            <person name="Wang H."/>
        </authorList>
    </citation>
    <scope>NUCLEOTIDE SEQUENCE [LARGE SCALE GENOMIC DNA]</scope>
    <source>
        <strain evidence="1 2">KCTC 13187</strain>
    </source>
</reference>
<evidence type="ECO:0000313" key="2">
    <source>
        <dbReference type="Proteomes" id="UP000281498"/>
    </source>
</evidence>
<organism evidence="1 2">
    <name type="scientific">Salipaludibacillus neizhouensis</name>
    <dbReference type="NCBI Taxonomy" id="885475"/>
    <lineage>
        <taxon>Bacteria</taxon>
        <taxon>Bacillati</taxon>
        <taxon>Bacillota</taxon>
        <taxon>Bacilli</taxon>
        <taxon>Bacillales</taxon>
        <taxon>Bacillaceae</taxon>
    </lineage>
</organism>
<gene>
    <name evidence="1" type="ORF">CR203_00020</name>
</gene>
<accession>A0A3A9KD71</accession>
<keyword evidence="2" id="KW-1185">Reference proteome</keyword>
<dbReference type="Proteomes" id="UP000281498">
    <property type="component" value="Unassembled WGS sequence"/>
</dbReference>
<protein>
    <submittedName>
        <fullName evidence="1">Uncharacterized protein</fullName>
    </submittedName>
</protein>
<dbReference type="AlphaFoldDB" id="A0A3A9KD71"/>
<sequence length="79" mass="8876">MIGMERKKLLFSNLEKAGRYTSENLQKSYLSKSRSPTRCQGLTPSSFVATGTLGINEFNQRHSLKIIIKDLEETAVLLS</sequence>
<dbReference type="EMBL" id="PDOE01000001">
    <property type="protein sequence ID" value="RKL68482.1"/>
    <property type="molecule type" value="Genomic_DNA"/>
</dbReference>
<evidence type="ECO:0000313" key="1">
    <source>
        <dbReference type="EMBL" id="RKL68482.1"/>
    </source>
</evidence>
<proteinExistence type="predicted"/>
<name>A0A3A9KD71_9BACI</name>